<dbReference type="EMBL" id="CP017146">
    <property type="protein sequence ID" value="QHO68569.1"/>
    <property type="molecule type" value="Genomic_DNA"/>
</dbReference>
<sequence length="114" mass="12747">MRRTLTFVLLLPRNICVIFLRVYRAVISPLYGDVCRYYPSCSSYTLQAIQHHGVIRGVGYGSLRLIRCHPWAAGGIDDIPLARNSGYTISRFGFVTQPQVTRVHADLALSHGKG</sequence>
<dbReference type="PANTHER" id="PTHR33383">
    <property type="entry name" value="MEMBRANE PROTEIN INSERTION EFFICIENCY FACTOR-RELATED"/>
    <property type="match status" value="1"/>
</dbReference>
<keyword evidence="3" id="KW-1185">Reference proteome</keyword>
<keyword evidence="1" id="KW-0472">Membrane</keyword>
<accession>A0A7L5AJU7</accession>
<evidence type="ECO:0000313" key="2">
    <source>
        <dbReference type="EMBL" id="QHO68569.1"/>
    </source>
</evidence>
<dbReference type="HAMAP" id="MF_00386">
    <property type="entry name" value="UPF0161_YidD"/>
    <property type="match status" value="1"/>
</dbReference>
<reference evidence="2 3" key="1">
    <citation type="submission" date="2016-09" db="EMBL/GenBank/DDBJ databases">
        <title>Complete genome sequence of microbes from the polar regions.</title>
        <authorList>
            <person name="Liao L."/>
            <person name="Chen B."/>
        </authorList>
    </citation>
    <scope>NUCLEOTIDE SEQUENCE [LARGE SCALE GENOMIC DNA]</scope>
    <source>
        <strain evidence="2 3">ZS314</strain>
    </source>
</reference>
<dbReference type="GO" id="GO:0005886">
    <property type="term" value="C:plasma membrane"/>
    <property type="evidence" value="ECO:0007669"/>
    <property type="project" value="UniProtKB-SubCell"/>
</dbReference>
<dbReference type="RefSeq" id="WP_161884926.1">
    <property type="nucleotide sequence ID" value="NZ_CP017146.1"/>
</dbReference>
<protein>
    <recommendedName>
        <fullName evidence="1">Putative membrane protein insertion efficiency factor</fullName>
    </recommendedName>
</protein>
<proteinExistence type="inferred from homology"/>
<dbReference type="Pfam" id="PF01809">
    <property type="entry name" value="YidD"/>
    <property type="match status" value="1"/>
</dbReference>
<dbReference type="SMART" id="SM01234">
    <property type="entry name" value="Haemolytic"/>
    <property type="match status" value="1"/>
</dbReference>
<dbReference type="PANTHER" id="PTHR33383:SF1">
    <property type="entry name" value="MEMBRANE PROTEIN INSERTION EFFICIENCY FACTOR-RELATED"/>
    <property type="match status" value="1"/>
</dbReference>
<evidence type="ECO:0000313" key="3">
    <source>
        <dbReference type="Proteomes" id="UP000464507"/>
    </source>
</evidence>
<evidence type="ECO:0000256" key="1">
    <source>
        <dbReference type="HAMAP-Rule" id="MF_00386"/>
    </source>
</evidence>
<dbReference type="AlphaFoldDB" id="A0A7L5AJU7"/>
<dbReference type="Proteomes" id="UP000464507">
    <property type="component" value="Chromosome"/>
</dbReference>
<comment type="function">
    <text evidence="1">Could be involved in insertion of integral membrane proteins into the membrane.</text>
</comment>
<comment type="similarity">
    <text evidence="1">Belongs to the UPF0161 family.</text>
</comment>
<dbReference type="InterPro" id="IPR002696">
    <property type="entry name" value="Membr_insert_effic_factor_YidD"/>
</dbReference>
<organism evidence="2 3">
    <name type="scientific">Marisediminicola antarctica</name>
    <dbReference type="NCBI Taxonomy" id="674079"/>
    <lineage>
        <taxon>Bacteria</taxon>
        <taxon>Bacillati</taxon>
        <taxon>Actinomycetota</taxon>
        <taxon>Actinomycetes</taxon>
        <taxon>Micrococcales</taxon>
        <taxon>Microbacteriaceae</taxon>
        <taxon>Marisediminicola</taxon>
    </lineage>
</organism>
<keyword evidence="1" id="KW-1003">Cell membrane</keyword>
<gene>
    <name evidence="2" type="ORF">BHD05_01915</name>
</gene>
<dbReference type="NCBIfam" id="TIGR00278">
    <property type="entry name" value="membrane protein insertion efficiency factor YidD"/>
    <property type="match status" value="1"/>
</dbReference>
<comment type="subcellular location">
    <subcellularLocation>
        <location evidence="1">Cell membrane</location>
        <topology evidence="1">Peripheral membrane protein</topology>
        <orientation evidence="1">Cytoplasmic side</orientation>
    </subcellularLocation>
</comment>
<name>A0A7L5AJU7_9MICO</name>
<dbReference type="OrthoDB" id="9801753at2"/>
<dbReference type="KEGG" id="mant:BHD05_01915"/>